<proteinExistence type="predicted"/>
<reference evidence="2" key="1">
    <citation type="submission" date="2023-04" db="EMBL/GenBank/DDBJ databases">
        <authorList>
            <consortium name="ELIXIR-Norway"/>
        </authorList>
    </citation>
    <scope>NUCLEOTIDE SEQUENCE [LARGE SCALE GENOMIC DNA]</scope>
</reference>
<name>A0ABN8YEX3_RANTA</name>
<sequence>MCRKRIIQVRSDMGEREDSSAWQRRWTRLLSRKRSPMTSQNGIEEELLHQGRVPGLTNDEAPKQSPNRSHPNCGSPSPSKSACCVNVPEMALLWKLCLGISQVKGPEAAKLLRL</sequence>
<evidence type="ECO:0000313" key="3">
    <source>
        <dbReference type="Proteomes" id="UP001176941"/>
    </source>
</evidence>
<feature type="region of interest" description="Disordered" evidence="1">
    <location>
        <begin position="33"/>
        <end position="81"/>
    </location>
</feature>
<gene>
    <name evidence="2" type="ORF">MRATA1EN1_LOCUS8537</name>
</gene>
<accession>A0ABN8YEX3</accession>
<evidence type="ECO:0000256" key="1">
    <source>
        <dbReference type="SAM" id="MobiDB-lite"/>
    </source>
</evidence>
<keyword evidence="3" id="KW-1185">Reference proteome</keyword>
<evidence type="ECO:0000313" key="2">
    <source>
        <dbReference type="EMBL" id="CAI9159575.1"/>
    </source>
</evidence>
<feature type="compositionally biased region" description="Polar residues" evidence="1">
    <location>
        <begin position="64"/>
        <end position="80"/>
    </location>
</feature>
<dbReference type="EMBL" id="OX459955">
    <property type="protein sequence ID" value="CAI9159575.1"/>
    <property type="molecule type" value="Genomic_DNA"/>
</dbReference>
<dbReference type="Proteomes" id="UP001176941">
    <property type="component" value="Chromosome 19"/>
</dbReference>
<protein>
    <submittedName>
        <fullName evidence="2">Uncharacterized protein</fullName>
    </submittedName>
</protein>
<organism evidence="2 3">
    <name type="scientific">Rangifer tarandus platyrhynchus</name>
    <name type="common">Svalbard reindeer</name>
    <dbReference type="NCBI Taxonomy" id="3082113"/>
    <lineage>
        <taxon>Eukaryota</taxon>
        <taxon>Metazoa</taxon>
        <taxon>Chordata</taxon>
        <taxon>Craniata</taxon>
        <taxon>Vertebrata</taxon>
        <taxon>Euteleostomi</taxon>
        <taxon>Mammalia</taxon>
        <taxon>Eutheria</taxon>
        <taxon>Laurasiatheria</taxon>
        <taxon>Artiodactyla</taxon>
        <taxon>Ruminantia</taxon>
        <taxon>Pecora</taxon>
        <taxon>Cervidae</taxon>
        <taxon>Odocoileinae</taxon>
        <taxon>Rangifer</taxon>
    </lineage>
</organism>